<dbReference type="SMART" id="SM00862">
    <property type="entry name" value="Trans_reg_C"/>
    <property type="match status" value="1"/>
</dbReference>
<evidence type="ECO:0000259" key="4">
    <source>
        <dbReference type="PROSITE" id="PS51755"/>
    </source>
</evidence>
<dbReference type="GO" id="GO:0003677">
    <property type="term" value="F:DNA binding"/>
    <property type="evidence" value="ECO:0007669"/>
    <property type="project" value="UniProtKB-UniRule"/>
</dbReference>
<proteinExistence type="predicted"/>
<comment type="caution">
    <text evidence="5">The sequence shown here is derived from an EMBL/GenBank/DDBJ whole genome shotgun (WGS) entry which is preliminary data.</text>
</comment>
<keyword evidence="3" id="KW-0472">Membrane</keyword>
<dbReference type="InterPro" id="IPR001867">
    <property type="entry name" value="OmpR/PhoB-type_DNA-bd"/>
</dbReference>
<accession>A0A2K1Q9R0</accession>
<dbReference type="GO" id="GO:0006355">
    <property type="term" value="P:regulation of DNA-templated transcription"/>
    <property type="evidence" value="ECO:0007669"/>
    <property type="project" value="InterPro"/>
</dbReference>
<sequence length="256" mass="29050">MGPVYLIYKSIYFYPKEHRLVCHSQGKEDTTLTQPAAKCLELLVKTDGLVSQNNLYDYAWGENSHSVTPNTLYQNISLIRRALKNIMPGADRWIITVPRKGFRFDHSISTRLLAAEETLPVTAEDTLPAVAPAQLLNPERIARAKPLRSFISVSLVVLFFSLTFFINPVSAEFKKLTGSYDKIAEDGTCQLYVYRNDQPLKEQINSRVNKYVNCDTHPHIYISYDKFIKNISLFSCQDPLTENSTSCASWSLGETI</sequence>
<evidence type="ECO:0000256" key="2">
    <source>
        <dbReference type="PROSITE-ProRule" id="PRU01091"/>
    </source>
</evidence>
<dbReference type="SUPFAM" id="SSF46894">
    <property type="entry name" value="C-terminal effector domain of the bipartite response regulators"/>
    <property type="match status" value="1"/>
</dbReference>
<organism evidence="5 6">
    <name type="scientific">Mixta theicola</name>
    <dbReference type="NCBI Taxonomy" id="1458355"/>
    <lineage>
        <taxon>Bacteria</taxon>
        <taxon>Pseudomonadati</taxon>
        <taxon>Pseudomonadota</taxon>
        <taxon>Gammaproteobacteria</taxon>
        <taxon>Enterobacterales</taxon>
        <taxon>Erwiniaceae</taxon>
        <taxon>Mixta</taxon>
    </lineage>
</organism>
<dbReference type="Pfam" id="PF00486">
    <property type="entry name" value="Trans_reg_C"/>
    <property type="match status" value="1"/>
</dbReference>
<keyword evidence="3" id="KW-0812">Transmembrane</keyword>
<dbReference type="Gene3D" id="1.10.10.10">
    <property type="entry name" value="Winged helix-like DNA-binding domain superfamily/Winged helix DNA-binding domain"/>
    <property type="match status" value="1"/>
</dbReference>
<dbReference type="CDD" id="cd00383">
    <property type="entry name" value="trans_reg_C"/>
    <property type="match status" value="1"/>
</dbReference>
<keyword evidence="6" id="KW-1185">Reference proteome</keyword>
<feature type="domain" description="OmpR/PhoB-type" evidence="4">
    <location>
        <begin position="2"/>
        <end position="106"/>
    </location>
</feature>
<evidence type="ECO:0000256" key="1">
    <source>
        <dbReference type="ARBA" id="ARBA00023125"/>
    </source>
</evidence>
<feature type="transmembrane region" description="Helical" evidence="3">
    <location>
        <begin position="147"/>
        <end position="166"/>
    </location>
</feature>
<gene>
    <name evidence="5" type="ORF">COO59_09745</name>
</gene>
<dbReference type="PROSITE" id="PS51755">
    <property type="entry name" value="OMPR_PHOB"/>
    <property type="match status" value="1"/>
</dbReference>
<evidence type="ECO:0000313" key="6">
    <source>
        <dbReference type="Proteomes" id="UP000236345"/>
    </source>
</evidence>
<feature type="DNA-binding region" description="OmpR/PhoB-type" evidence="2">
    <location>
        <begin position="2"/>
        <end position="106"/>
    </location>
</feature>
<dbReference type="InterPro" id="IPR016032">
    <property type="entry name" value="Sig_transdc_resp-reg_C-effctor"/>
</dbReference>
<dbReference type="AlphaFoldDB" id="A0A2K1Q9R0"/>
<dbReference type="EMBL" id="NWUO01000006">
    <property type="protein sequence ID" value="PNS11773.1"/>
    <property type="molecule type" value="Genomic_DNA"/>
</dbReference>
<dbReference type="RefSeq" id="WP_103059612.1">
    <property type="nucleotide sequence ID" value="NZ_BSOF01000005.1"/>
</dbReference>
<reference evidence="6" key="1">
    <citation type="submission" date="2017-09" db="EMBL/GenBank/DDBJ databases">
        <authorList>
            <person name="Palmer M."/>
            <person name="Steenkamp E.T."/>
            <person name="Coetzee M.P."/>
            <person name="Avontuur J.R."/>
            <person name="Van Zyl E."/>
            <person name="Chan W.-Y."/>
            <person name="Blom J."/>
            <person name="Venter S.N."/>
        </authorList>
    </citation>
    <scope>NUCLEOTIDE SEQUENCE [LARGE SCALE GENOMIC DNA]</scope>
    <source>
        <strain evidence="6">QC88-366</strain>
    </source>
</reference>
<keyword evidence="3" id="KW-1133">Transmembrane helix</keyword>
<protein>
    <recommendedName>
        <fullName evidence="4">OmpR/PhoB-type domain-containing protein</fullName>
    </recommendedName>
</protein>
<dbReference type="GO" id="GO:0000160">
    <property type="term" value="P:phosphorelay signal transduction system"/>
    <property type="evidence" value="ECO:0007669"/>
    <property type="project" value="InterPro"/>
</dbReference>
<dbReference type="InterPro" id="IPR036388">
    <property type="entry name" value="WH-like_DNA-bd_sf"/>
</dbReference>
<dbReference type="Proteomes" id="UP000236345">
    <property type="component" value="Unassembled WGS sequence"/>
</dbReference>
<keyword evidence="1 2" id="KW-0238">DNA-binding</keyword>
<evidence type="ECO:0000313" key="5">
    <source>
        <dbReference type="EMBL" id="PNS11773.1"/>
    </source>
</evidence>
<name>A0A2K1Q9R0_9GAMM</name>
<dbReference type="OrthoDB" id="7003224at2"/>
<evidence type="ECO:0000256" key="3">
    <source>
        <dbReference type="SAM" id="Phobius"/>
    </source>
</evidence>